<dbReference type="Proteomes" id="UP000028999">
    <property type="component" value="Unassembled WGS sequence"/>
</dbReference>
<dbReference type="PaxDb" id="3708-A0A078HTH2"/>
<evidence type="ECO:0000313" key="1">
    <source>
        <dbReference type="EMBL" id="CDY40614.1"/>
    </source>
</evidence>
<name>A0A078HTH2_BRANA</name>
<dbReference type="AlphaFoldDB" id="A0A078HTH2"/>
<keyword evidence="2" id="KW-1185">Reference proteome</keyword>
<accession>A0A078HTH2</accession>
<reference evidence="1 2" key="1">
    <citation type="journal article" date="2014" name="Science">
        <title>Plant genetics. Early allopolyploid evolution in the post-Neolithic Brassica napus oilseed genome.</title>
        <authorList>
            <person name="Chalhoub B."/>
            <person name="Denoeud F."/>
            <person name="Liu S."/>
            <person name="Parkin I.A."/>
            <person name="Tang H."/>
            <person name="Wang X."/>
            <person name="Chiquet J."/>
            <person name="Belcram H."/>
            <person name="Tong C."/>
            <person name="Samans B."/>
            <person name="Correa M."/>
            <person name="Da Silva C."/>
            <person name="Just J."/>
            <person name="Falentin C."/>
            <person name="Koh C.S."/>
            <person name="Le Clainche I."/>
            <person name="Bernard M."/>
            <person name="Bento P."/>
            <person name="Noel B."/>
            <person name="Labadie K."/>
            <person name="Alberti A."/>
            <person name="Charles M."/>
            <person name="Arnaud D."/>
            <person name="Guo H."/>
            <person name="Daviaud C."/>
            <person name="Alamery S."/>
            <person name="Jabbari K."/>
            <person name="Zhao M."/>
            <person name="Edger P.P."/>
            <person name="Chelaifa H."/>
            <person name="Tack D."/>
            <person name="Lassalle G."/>
            <person name="Mestiri I."/>
            <person name="Schnel N."/>
            <person name="Le Paslier M.C."/>
            <person name="Fan G."/>
            <person name="Renault V."/>
            <person name="Bayer P.E."/>
            <person name="Golicz A.A."/>
            <person name="Manoli S."/>
            <person name="Lee T.H."/>
            <person name="Thi V.H."/>
            <person name="Chalabi S."/>
            <person name="Hu Q."/>
            <person name="Fan C."/>
            <person name="Tollenaere R."/>
            <person name="Lu Y."/>
            <person name="Battail C."/>
            <person name="Shen J."/>
            <person name="Sidebottom C.H."/>
            <person name="Wang X."/>
            <person name="Canaguier A."/>
            <person name="Chauveau A."/>
            <person name="Berard A."/>
            <person name="Deniot G."/>
            <person name="Guan M."/>
            <person name="Liu Z."/>
            <person name="Sun F."/>
            <person name="Lim Y.P."/>
            <person name="Lyons E."/>
            <person name="Town C.D."/>
            <person name="Bancroft I."/>
            <person name="Wang X."/>
            <person name="Meng J."/>
            <person name="Ma J."/>
            <person name="Pires J.C."/>
            <person name="King G.J."/>
            <person name="Brunel D."/>
            <person name="Delourme R."/>
            <person name="Renard M."/>
            <person name="Aury J.M."/>
            <person name="Adams K.L."/>
            <person name="Batley J."/>
            <person name="Snowdon R.J."/>
            <person name="Tost J."/>
            <person name="Edwards D."/>
            <person name="Zhou Y."/>
            <person name="Hua W."/>
            <person name="Sharpe A.G."/>
            <person name="Paterson A.H."/>
            <person name="Guan C."/>
            <person name="Wincker P."/>
        </authorList>
    </citation>
    <scope>NUCLEOTIDE SEQUENCE [LARGE SCALE GENOMIC DNA]</scope>
    <source>
        <strain evidence="2">cv. Darmor-bzh</strain>
    </source>
</reference>
<dbReference type="EMBL" id="LK032475">
    <property type="protein sequence ID" value="CDY40614.1"/>
    <property type="molecule type" value="Genomic_DNA"/>
</dbReference>
<organism evidence="1 2">
    <name type="scientific">Brassica napus</name>
    <name type="common">Rape</name>
    <dbReference type="NCBI Taxonomy" id="3708"/>
    <lineage>
        <taxon>Eukaryota</taxon>
        <taxon>Viridiplantae</taxon>
        <taxon>Streptophyta</taxon>
        <taxon>Embryophyta</taxon>
        <taxon>Tracheophyta</taxon>
        <taxon>Spermatophyta</taxon>
        <taxon>Magnoliopsida</taxon>
        <taxon>eudicotyledons</taxon>
        <taxon>Gunneridae</taxon>
        <taxon>Pentapetalae</taxon>
        <taxon>rosids</taxon>
        <taxon>malvids</taxon>
        <taxon>Brassicales</taxon>
        <taxon>Brassicaceae</taxon>
        <taxon>Brassiceae</taxon>
        <taxon>Brassica</taxon>
    </lineage>
</organism>
<gene>
    <name evidence="1" type="primary">BnaC06g02300D</name>
    <name evidence="1" type="ORF">GSBRNA2T00071457001</name>
</gene>
<protein>
    <submittedName>
        <fullName evidence="1">BnaC06g02300D protein</fullName>
    </submittedName>
</protein>
<sequence>MHRWFAITGSTSGSTGIEFRVLLGFCEFLRVSKYWVFHNTQSGFFLGCRIYRFNRGSGSGFKTLLLTIKQCFLANKDSDRRPEQSYKPKNTQLWSNLFQHTASVKKDLTLIPAAYHHRNISLVSCYHHWWERAWTRGVFEVEMEA</sequence>
<dbReference type="Gramene" id="CDY40614">
    <property type="protein sequence ID" value="CDY40614"/>
    <property type="gene ID" value="GSBRNA2T00071457001"/>
</dbReference>
<evidence type="ECO:0000313" key="2">
    <source>
        <dbReference type="Proteomes" id="UP000028999"/>
    </source>
</evidence>
<proteinExistence type="predicted"/>